<comment type="caution">
    <text evidence="2">The sequence shown here is derived from an EMBL/GenBank/DDBJ whole genome shotgun (WGS) entry which is preliminary data.</text>
</comment>
<dbReference type="PANTHER" id="PTHR35896:SF3">
    <property type="entry name" value="MAJOR FACILITATOR SUPERFAMILY TRANSPORTER"/>
    <property type="match status" value="1"/>
</dbReference>
<keyword evidence="3" id="KW-1185">Reference proteome</keyword>
<sequence length="254" mass="28889">MMTSFLNSLKFPSNQGANDTFCEEEKLLHDSDSISLRIAQDRASHLEINSLRRRLRNLWLLLGGLITLQVLLICTLLPTGIINLSRCNTNPSCQWASRNSSDPSPENFPNRCGNSIAEAKSLNCSFDILSKAWLPADCSRLGSAEYLRDSWGWNHTGWGIYSDRFQTRELTMNELMGYADTGEKWYGTEREHLVHCAWGLKRVLDGYYHGKKMDYIIQQLHHTTHCVDRLYMSAVKAPDLDVVLGKGNIRFGIC</sequence>
<keyword evidence="1" id="KW-1133">Transmembrane helix</keyword>
<keyword evidence="1" id="KW-0472">Membrane</keyword>
<reference evidence="2" key="2">
    <citation type="submission" date="2023-05" db="EMBL/GenBank/DDBJ databases">
        <authorList>
            <consortium name="Lawrence Berkeley National Laboratory"/>
            <person name="Steindorff A."/>
            <person name="Hensen N."/>
            <person name="Bonometti L."/>
            <person name="Westerberg I."/>
            <person name="Brannstrom I.O."/>
            <person name="Guillou S."/>
            <person name="Cros-Aarteil S."/>
            <person name="Calhoun S."/>
            <person name="Haridas S."/>
            <person name="Kuo A."/>
            <person name="Mondo S."/>
            <person name="Pangilinan J."/>
            <person name="Riley R."/>
            <person name="Labutti K."/>
            <person name="Andreopoulos B."/>
            <person name="Lipzen A."/>
            <person name="Chen C."/>
            <person name="Yanf M."/>
            <person name="Daum C."/>
            <person name="Ng V."/>
            <person name="Clum A."/>
            <person name="Ohm R."/>
            <person name="Martin F."/>
            <person name="Silar P."/>
            <person name="Natvig D."/>
            <person name="Lalanne C."/>
            <person name="Gautier V."/>
            <person name="Ament-Velasquez S.L."/>
            <person name="Kruys A."/>
            <person name="Hutchinson M.I."/>
            <person name="Powell A.J."/>
            <person name="Barry K."/>
            <person name="Miller A.N."/>
            <person name="Grigoriev I.V."/>
            <person name="Debuchy R."/>
            <person name="Gladieux P."/>
            <person name="Thoren M.H."/>
            <person name="Johannesson H."/>
        </authorList>
    </citation>
    <scope>NUCLEOTIDE SEQUENCE</scope>
    <source>
        <strain evidence="2">CBS 508.74</strain>
    </source>
</reference>
<dbReference type="GeneID" id="89934335"/>
<dbReference type="InterPro" id="IPR053008">
    <property type="entry name" value="Phomopsin_biosynth_assoc"/>
</dbReference>
<feature type="transmembrane region" description="Helical" evidence="1">
    <location>
        <begin position="58"/>
        <end position="82"/>
    </location>
</feature>
<accession>A0AAN6THV0</accession>
<organism evidence="2 3">
    <name type="scientific">Canariomyces notabilis</name>
    <dbReference type="NCBI Taxonomy" id="2074819"/>
    <lineage>
        <taxon>Eukaryota</taxon>
        <taxon>Fungi</taxon>
        <taxon>Dikarya</taxon>
        <taxon>Ascomycota</taxon>
        <taxon>Pezizomycotina</taxon>
        <taxon>Sordariomycetes</taxon>
        <taxon>Sordariomycetidae</taxon>
        <taxon>Sordariales</taxon>
        <taxon>Chaetomiaceae</taxon>
        <taxon>Canariomyces</taxon>
    </lineage>
</organism>
<dbReference type="AlphaFoldDB" id="A0AAN6THV0"/>
<dbReference type="EMBL" id="MU853337">
    <property type="protein sequence ID" value="KAK4114421.1"/>
    <property type="molecule type" value="Genomic_DNA"/>
</dbReference>
<dbReference type="PANTHER" id="PTHR35896">
    <property type="entry name" value="IG-LIKE DOMAIN-CONTAINING PROTEIN"/>
    <property type="match status" value="1"/>
</dbReference>
<proteinExistence type="predicted"/>
<evidence type="ECO:0000313" key="3">
    <source>
        <dbReference type="Proteomes" id="UP001302812"/>
    </source>
</evidence>
<dbReference type="RefSeq" id="XP_064671991.1">
    <property type="nucleotide sequence ID" value="XM_064810210.1"/>
</dbReference>
<keyword evidence="1" id="KW-0812">Transmembrane</keyword>
<evidence type="ECO:0000313" key="2">
    <source>
        <dbReference type="EMBL" id="KAK4114421.1"/>
    </source>
</evidence>
<reference evidence="2" key="1">
    <citation type="journal article" date="2023" name="Mol. Phylogenet. Evol.">
        <title>Genome-scale phylogeny and comparative genomics of the fungal order Sordariales.</title>
        <authorList>
            <person name="Hensen N."/>
            <person name="Bonometti L."/>
            <person name="Westerberg I."/>
            <person name="Brannstrom I.O."/>
            <person name="Guillou S."/>
            <person name="Cros-Aarteil S."/>
            <person name="Calhoun S."/>
            <person name="Haridas S."/>
            <person name="Kuo A."/>
            <person name="Mondo S."/>
            <person name="Pangilinan J."/>
            <person name="Riley R."/>
            <person name="LaButti K."/>
            <person name="Andreopoulos B."/>
            <person name="Lipzen A."/>
            <person name="Chen C."/>
            <person name="Yan M."/>
            <person name="Daum C."/>
            <person name="Ng V."/>
            <person name="Clum A."/>
            <person name="Steindorff A."/>
            <person name="Ohm R.A."/>
            <person name="Martin F."/>
            <person name="Silar P."/>
            <person name="Natvig D.O."/>
            <person name="Lalanne C."/>
            <person name="Gautier V."/>
            <person name="Ament-Velasquez S.L."/>
            <person name="Kruys A."/>
            <person name="Hutchinson M.I."/>
            <person name="Powell A.J."/>
            <person name="Barry K."/>
            <person name="Miller A.N."/>
            <person name="Grigoriev I.V."/>
            <person name="Debuchy R."/>
            <person name="Gladieux P."/>
            <person name="Hiltunen Thoren M."/>
            <person name="Johannesson H."/>
        </authorList>
    </citation>
    <scope>NUCLEOTIDE SEQUENCE</scope>
    <source>
        <strain evidence="2">CBS 508.74</strain>
    </source>
</reference>
<dbReference type="Proteomes" id="UP001302812">
    <property type="component" value="Unassembled WGS sequence"/>
</dbReference>
<evidence type="ECO:0000256" key="1">
    <source>
        <dbReference type="SAM" id="Phobius"/>
    </source>
</evidence>
<protein>
    <submittedName>
        <fullName evidence="2">Uncharacterized protein</fullName>
    </submittedName>
</protein>
<name>A0AAN6THV0_9PEZI</name>
<gene>
    <name evidence="2" type="ORF">N656DRAFT_591117</name>
</gene>